<keyword evidence="3" id="KW-1185">Reference proteome</keyword>
<evidence type="ECO:0000256" key="1">
    <source>
        <dbReference type="SAM" id="MobiDB-lite"/>
    </source>
</evidence>
<evidence type="ECO:0000313" key="2">
    <source>
        <dbReference type="EnsemblMetazoa" id="MESCA004816-PA"/>
    </source>
</evidence>
<organism evidence="2 3">
    <name type="scientific">Megaselia scalaris</name>
    <name type="common">Humpbacked fly</name>
    <name type="synonym">Phora scalaris</name>
    <dbReference type="NCBI Taxonomy" id="36166"/>
    <lineage>
        <taxon>Eukaryota</taxon>
        <taxon>Metazoa</taxon>
        <taxon>Ecdysozoa</taxon>
        <taxon>Arthropoda</taxon>
        <taxon>Hexapoda</taxon>
        <taxon>Insecta</taxon>
        <taxon>Pterygota</taxon>
        <taxon>Neoptera</taxon>
        <taxon>Endopterygota</taxon>
        <taxon>Diptera</taxon>
        <taxon>Brachycera</taxon>
        <taxon>Muscomorpha</taxon>
        <taxon>Platypezoidea</taxon>
        <taxon>Phoridae</taxon>
        <taxon>Megaseliini</taxon>
        <taxon>Megaselia</taxon>
    </lineage>
</organism>
<dbReference type="HOGENOM" id="CLU_2778769_0_0_1"/>
<feature type="region of interest" description="Disordered" evidence="1">
    <location>
        <begin position="1"/>
        <end position="52"/>
    </location>
</feature>
<proteinExistence type="predicted"/>
<sequence length="69" mass="7682">MSPLYATPPHSPTSELGSPMQLPLNGFDDYRSHNTSGTSSNSKPDSHFARDTHMRIILGNLKEQNQSQR</sequence>
<reference evidence="2" key="2">
    <citation type="submission" date="2015-06" db="UniProtKB">
        <authorList>
            <consortium name="EnsemblMetazoa"/>
        </authorList>
    </citation>
    <scope>IDENTIFICATION</scope>
</reference>
<name>T1GMN8_MEGSC</name>
<dbReference type="STRING" id="36166.T1GMN8"/>
<reference evidence="3" key="1">
    <citation type="submission" date="2013-02" db="EMBL/GenBank/DDBJ databases">
        <authorList>
            <person name="Hughes D."/>
        </authorList>
    </citation>
    <scope>NUCLEOTIDE SEQUENCE</scope>
    <source>
        <strain>Durham</strain>
        <strain evidence="3">NC isolate 2 -- Noor lab</strain>
    </source>
</reference>
<feature type="compositionally biased region" description="Polar residues" evidence="1">
    <location>
        <begin position="33"/>
        <end position="43"/>
    </location>
</feature>
<dbReference type="EnsemblMetazoa" id="MESCA004816-RA">
    <property type="protein sequence ID" value="MESCA004816-PA"/>
    <property type="gene ID" value="MESCA004816"/>
</dbReference>
<accession>T1GMN8</accession>
<dbReference type="Proteomes" id="UP000015102">
    <property type="component" value="Unassembled WGS sequence"/>
</dbReference>
<dbReference type="AlphaFoldDB" id="T1GMN8"/>
<dbReference type="EMBL" id="CAQQ02183121">
    <property type="status" value="NOT_ANNOTATED_CDS"/>
    <property type="molecule type" value="Genomic_DNA"/>
</dbReference>
<protein>
    <submittedName>
        <fullName evidence="2">Uncharacterized protein</fullName>
    </submittedName>
</protein>
<evidence type="ECO:0000313" key="3">
    <source>
        <dbReference type="Proteomes" id="UP000015102"/>
    </source>
</evidence>
<dbReference type="EMBL" id="CAQQ02183120">
    <property type="status" value="NOT_ANNOTATED_CDS"/>
    <property type="molecule type" value="Genomic_DNA"/>
</dbReference>